<dbReference type="GO" id="GO:0016503">
    <property type="term" value="F:pheromone receptor activity"/>
    <property type="evidence" value="ECO:0007669"/>
    <property type="project" value="InterPro"/>
</dbReference>
<evidence type="ECO:0000256" key="4">
    <source>
        <dbReference type="ARBA" id="ARBA00022475"/>
    </source>
</evidence>
<evidence type="ECO:0000256" key="3">
    <source>
        <dbReference type="ARBA" id="ARBA00010663"/>
    </source>
</evidence>
<dbReference type="SUPFAM" id="SSF81321">
    <property type="entry name" value="Family A G protein-coupled receptor-like"/>
    <property type="match status" value="1"/>
</dbReference>
<dbReference type="PROSITE" id="PS50262">
    <property type="entry name" value="G_PROTEIN_RECEP_F1_2"/>
    <property type="match status" value="1"/>
</dbReference>
<dbReference type="InterPro" id="IPR004072">
    <property type="entry name" value="Vmron_rcpt_1"/>
</dbReference>
<name>F7CML3_ORNAN</name>
<dbReference type="Gene3D" id="1.20.1070.10">
    <property type="entry name" value="Rhodopsin 7-helix transmembrane proteins"/>
    <property type="match status" value="1"/>
</dbReference>
<keyword evidence="16" id="KW-1185">Reference proteome</keyword>
<evidence type="ECO:0000259" key="14">
    <source>
        <dbReference type="PROSITE" id="PS50262"/>
    </source>
</evidence>
<feature type="transmembrane region" description="Helical" evidence="13">
    <location>
        <begin position="46"/>
        <end position="64"/>
    </location>
</feature>
<organism evidence="15 16">
    <name type="scientific">Ornithorhynchus anatinus</name>
    <name type="common">Duckbill platypus</name>
    <dbReference type="NCBI Taxonomy" id="9258"/>
    <lineage>
        <taxon>Eukaryota</taxon>
        <taxon>Metazoa</taxon>
        <taxon>Chordata</taxon>
        <taxon>Craniata</taxon>
        <taxon>Vertebrata</taxon>
        <taxon>Euteleostomi</taxon>
        <taxon>Mammalia</taxon>
        <taxon>Monotremata</taxon>
        <taxon>Ornithorhynchidae</taxon>
        <taxon>Ornithorhynchus</taxon>
    </lineage>
</organism>
<feature type="transmembrane region" description="Helical" evidence="13">
    <location>
        <begin position="128"/>
        <end position="148"/>
    </location>
</feature>
<dbReference type="GO" id="GO:0005550">
    <property type="term" value="F:pheromone binding"/>
    <property type="evidence" value="ECO:0000318"/>
    <property type="project" value="GO_Central"/>
</dbReference>
<dbReference type="FunCoup" id="F7CML3">
    <property type="interactions" value="3"/>
</dbReference>
<protein>
    <recommendedName>
        <fullName evidence="13">Vomeronasal type-1 receptor</fullName>
    </recommendedName>
</protein>
<evidence type="ECO:0000256" key="1">
    <source>
        <dbReference type="ARBA" id="ARBA00003878"/>
    </source>
</evidence>
<evidence type="ECO:0000313" key="15">
    <source>
        <dbReference type="Ensembl" id="ENSOANP00000012366.2"/>
    </source>
</evidence>
<dbReference type="PANTHER" id="PTHR24062">
    <property type="entry name" value="VOMERONASAL TYPE-1 RECEPTOR"/>
    <property type="match status" value="1"/>
</dbReference>
<dbReference type="PRINTS" id="PR01534">
    <property type="entry name" value="VOMERONASL1R"/>
</dbReference>
<evidence type="ECO:0000256" key="11">
    <source>
        <dbReference type="ARBA" id="ARBA00023180"/>
    </source>
</evidence>
<dbReference type="GeneID" id="100084346"/>
<feature type="transmembrane region" description="Helical" evidence="13">
    <location>
        <begin position="193"/>
        <end position="210"/>
    </location>
</feature>
<comment type="similarity">
    <text evidence="3 13">Belongs to the G-protein coupled receptor 1 family.</text>
</comment>
<evidence type="ECO:0000256" key="5">
    <source>
        <dbReference type="ARBA" id="ARBA00022507"/>
    </source>
</evidence>
<evidence type="ECO:0000256" key="13">
    <source>
        <dbReference type="RuleBase" id="RU364061"/>
    </source>
</evidence>
<proteinExistence type="inferred from homology"/>
<dbReference type="Pfam" id="PF03402">
    <property type="entry name" value="V1R"/>
    <property type="match status" value="1"/>
</dbReference>
<dbReference type="Proteomes" id="UP000002279">
    <property type="component" value="Chromosome X5"/>
</dbReference>
<dbReference type="AlphaFoldDB" id="F7CML3"/>
<evidence type="ECO:0000256" key="8">
    <source>
        <dbReference type="ARBA" id="ARBA00023040"/>
    </source>
</evidence>
<feature type="transmembrane region" description="Helical" evidence="13">
    <location>
        <begin position="95"/>
        <end position="116"/>
    </location>
</feature>
<evidence type="ECO:0000256" key="7">
    <source>
        <dbReference type="ARBA" id="ARBA00022989"/>
    </source>
</evidence>
<dbReference type="InParanoid" id="F7CML3"/>
<dbReference type="InterPro" id="IPR017452">
    <property type="entry name" value="GPCR_Rhodpsn_7TM"/>
</dbReference>
<dbReference type="FunFam" id="1.20.1070.10:FF:000033">
    <property type="entry name" value="Vomeronasal type-1 receptor"/>
    <property type="match status" value="1"/>
</dbReference>
<accession>F7CML3</accession>
<reference evidence="15 16" key="1">
    <citation type="journal article" date="2008" name="Nature">
        <title>Genome analysis of the platypus reveals unique signatures of evolution.</title>
        <authorList>
            <person name="Warren W.C."/>
            <person name="Hillier L.W."/>
            <person name="Marshall Graves J.A."/>
            <person name="Birney E."/>
            <person name="Ponting C.P."/>
            <person name="Grutzner F."/>
            <person name="Belov K."/>
            <person name="Miller W."/>
            <person name="Clarke L."/>
            <person name="Chinwalla A.T."/>
            <person name="Yang S.P."/>
            <person name="Heger A."/>
            <person name="Locke D.P."/>
            <person name="Miethke P."/>
            <person name="Waters P.D."/>
            <person name="Veyrunes F."/>
            <person name="Fulton L."/>
            <person name="Fulton B."/>
            <person name="Graves T."/>
            <person name="Wallis J."/>
            <person name="Puente X.S."/>
            <person name="Lopez-Otin C."/>
            <person name="Ordonez G.R."/>
            <person name="Eichler E.E."/>
            <person name="Chen L."/>
            <person name="Cheng Z."/>
            <person name="Deakin J.E."/>
            <person name="Alsop A."/>
            <person name="Thompson K."/>
            <person name="Kirby P."/>
            <person name="Papenfuss A.T."/>
            <person name="Wakefield M.J."/>
            <person name="Olender T."/>
            <person name="Lancet D."/>
            <person name="Huttley G.A."/>
            <person name="Smit A.F."/>
            <person name="Pask A."/>
            <person name="Temple-Smith P."/>
            <person name="Batzer M.A."/>
            <person name="Walker J.A."/>
            <person name="Konkel M.K."/>
            <person name="Harris R.S."/>
            <person name="Whittington C.M."/>
            <person name="Wong E.S."/>
            <person name="Gemmell N.J."/>
            <person name="Buschiazzo E."/>
            <person name="Vargas Jentzsch I.M."/>
            <person name="Merkel A."/>
            <person name="Schmitz J."/>
            <person name="Zemann A."/>
            <person name="Churakov G."/>
            <person name="Kriegs J.O."/>
            <person name="Brosius J."/>
            <person name="Murchison E.P."/>
            <person name="Sachidanandam R."/>
            <person name="Smith C."/>
            <person name="Hannon G.J."/>
            <person name="Tsend-Ayush E."/>
            <person name="McMillan D."/>
            <person name="Attenborough R."/>
            <person name="Rens W."/>
            <person name="Ferguson-Smith M."/>
            <person name="Lefevre C.M."/>
            <person name="Sharp J.A."/>
            <person name="Nicholas K.R."/>
            <person name="Ray D.A."/>
            <person name="Kube M."/>
            <person name="Reinhardt R."/>
            <person name="Pringle T.H."/>
            <person name="Taylor J."/>
            <person name="Jones R.C."/>
            <person name="Nixon B."/>
            <person name="Dacheux J.L."/>
            <person name="Niwa H."/>
            <person name="Sekita Y."/>
            <person name="Huang X."/>
            <person name="Stark A."/>
            <person name="Kheradpour P."/>
            <person name="Kellis M."/>
            <person name="Flicek P."/>
            <person name="Chen Y."/>
            <person name="Webber C."/>
            <person name="Hardison R."/>
            <person name="Nelson J."/>
            <person name="Hallsworth-Pepin K."/>
            <person name="Delehaunty K."/>
            <person name="Markovic C."/>
            <person name="Minx P."/>
            <person name="Feng Y."/>
            <person name="Kremitzki C."/>
            <person name="Mitreva M."/>
            <person name="Glasscock J."/>
            <person name="Wylie T."/>
            <person name="Wohldmann P."/>
            <person name="Thiru P."/>
            <person name="Nhan M.N."/>
            <person name="Pohl C.S."/>
            <person name="Smith S.M."/>
            <person name="Hou S."/>
            <person name="Nefedov M."/>
            <person name="de Jong P.J."/>
            <person name="Renfree M.B."/>
            <person name="Mardis E.R."/>
            <person name="Wilson R.K."/>
        </authorList>
    </citation>
    <scope>NUCLEOTIDE SEQUENCE [LARGE SCALE GENOMIC DNA]</scope>
    <source>
        <strain evidence="15 16">Glennie</strain>
    </source>
</reference>
<dbReference type="GO" id="GO:0007606">
    <property type="term" value="P:sensory perception of chemical stimulus"/>
    <property type="evidence" value="ECO:0007669"/>
    <property type="project" value="UniProtKB-ARBA"/>
</dbReference>
<evidence type="ECO:0000256" key="2">
    <source>
        <dbReference type="ARBA" id="ARBA00004651"/>
    </source>
</evidence>
<feature type="transmembrane region" description="Helical" evidence="13">
    <location>
        <begin position="272"/>
        <end position="289"/>
    </location>
</feature>
<dbReference type="GO" id="GO:0005886">
    <property type="term" value="C:plasma membrane"/>
    <property type="evidence" value="ECO:0000318"/>
    <property type="project" value="GO_Central"/>
</dbReference>
<dbReference type="OrthoDB" id="9606139at2759"/>
<dbReference type="KEGG" id="oaa:100084346"/>
<sequence>MLWSDLICGVLFLCQAGVGILGNSVLLMVYVNVFLYQSHKKKPTDLIVTLLTLVNVTAAVTRGVPMAMVSLGMRINVDEVGCTVLFFTYRMSRGLSICITCLLSMFQAVTISPSTSRWAQLKPRAPKYILPSFLFFCILNLLMYLGIISSTQATRNVSDSKYTFISKHCSMLPSGSYVLMLVCYNAITLRDFLFVGLMSWASGYMVIVLYRHHKQVQHIHSTIISSTASPEIQATHTILLLVSCFVCFYLLNGTIVFYFGVTRGYDAHLQNILAFVSACYPSFCPLVLISKDSRVPKSHSFLRKLSNSSPTQPTSCHPTQ</sequence>
<dbReference type="Ensembl" id="ENSOANT00000012368.2">
    <property type="protein sequence ID" value="ENSOANP00000012366.2"/>
    <property type="gene ID" value="ENSOANG00000037293.1"/>
</dbReference>
<evidence type="ECO:0000256" key="9">
    <source>
        <dbReference type="ARBA" id="ARBA00023136"/>
    </source>
</evidence>
<comment type="subcellular location">
    <subcellularLocation>
        <location evidence="2 13">Cell membrane</location>
        <topology evidence="2 13">Multi-pass membrane protein</topology>
    </subcellularLocation>
</comment>
<keyword evidence="6 13" id="KW-0812">Transmembrane</keyword>
<keyword evidence="12 13" id="KW-0807">Transducer</keyword>
<gene>
    <name evidence="15" type="primary">ORNANAV1R3049</name>
</gene>
<comment type="function">
    <text evidence="1">Putative pheromone receptor.</text>
</comment>
<dbReference type="RefSeq" id="NP_001240370.1">
    <property type="nucleotide sequence ID" value="NM_001253441.2"/>
</dbReference>
<keyword evidence="5 13" id="KW-0589">Pheromone response</keyword>
<keyword evidence="11" id="KW-0325">Glycoprotein</keyword>
<dbReference type="GeneTree" id="ENSGT00960000186612"/>
<evidence type="ECO:0000256" key="12">
    <source>
        <dbReference type="ARBA" id="ARBA00023224"/>
    </source>
</evidence>
<feature type="domain" description="G-protein coupled receptors family 1 profile" evidence="14">
    <location>
        <begin position="22"/>
        <end position="288"/>
    </location>
</feature>
<keyword evidence="8 13" id="KW-0297">G-protein coupled receptor</keyword>
<keyword evidence="10 13" id="KW-0675">Receptor</keyword>
<dbReference type="CTD" id="100084346"/>
<keyword evidence="9 13" id="KW-0472">Membrane</keyword>
<feature type="transmembrane region" description="Helical" evidence="13">
    <location>
        <begin position="238"/>
        <end position="260"/>
    </location>
</feature>
<dbReference type="GO" id="GO:0019236">
    <property type="term" value="P:response to pheromone"/>
    <property type="evidence" value="ECO:0007669"/>
    <property type="project" value="UniProtKB-KW"/>
</dbReference>
<reference evidence="15" key="3">
    <citation type="submission" date="2025-09" db="UniProtKB">
        <authorList>
            <consortium name="Ensembl"/>
        </authorList>
    </citation>
    <scope>IDENTIFICATION</scope>
    <source>
        <strain evidence="15">Glennie</strain>
    </source>
</reference>
<reference evidence="15" key="2">
    <citation type="submission" date="2025-08" db="UniProtKB">
        <authorList>
            <consortium name="Ensembl"/>
        </authorList>
    </citation>
    <scope>IDENTIFICATION</scope>
    <source>
        <strain evidence="15">Glennie</strain>
    </source>
</reference>
<evidence type="ECO:0000313" key="16">
    <source>
        <dbReference type="Proteomes" id="UP000002279"/>
    </source>
</evidence>
<feature type="transmembrane region" description="Helical" evidence="13">
    <location>
        <begin position="169"/>
        <end position="187"/>
    </location>
</feature>
<keyword evidence="7 13" id="KW-1133">Transmembrane helix</keyword>
<dbReference type="OMA" id="ENRATHI"/>
<dbReference type="HOGENOM" id="CLU_058641_0_1_1"/>
<keyword evidence="4 13" id="KW-1003">Cell membrane</keyword>
<evidence type="ECO:0000256" key="6">
    <source>
        <dbReference type="ARBA" id="ARBA00022692"/>
    </source>
</evidence>
<evidence type="ECO:0000256" key="10">
    <source>
        <dbReference type="ARBA" id="ARBA00023170"/>
    </source>
</evidence>
<dbReference type="eggNOG" id="ENOG502RD1P">
    <property type="taxonomic scope" value="Eukaryota"/>
</dbReference>